<dbReference type="EMBL" id="UINC01002055">
    <property type="protein sequence ID" value="SUZ92396.1"/>
    <property type="molecule type" value="Genomic_DNA"/>
</dbReference>
<dbReference type="CDD" id="cd06910">
    <property type="entry name" value="M14_ASTE_ASPA-like"/>
    <property type="match status" value="1"/>
</dbReference>
<keyword evidence="3" id="KW-0378">Hydrolase</keyword>
<gene>
    <name evidence="6" type="ORF">METZ01_LOCUS45250</name>
</gene>
<organism evidence="6">
    <name type="scientific">marine metagenome</name>
    <dbReference type="NCBI Taxonomy" id="408172"/>
    <lineage>
        <taxon>unclassified sequences</taxon>
        <taxon>metagenomes</taxon>
        <taxon>ecological metagenomes</taxon>
    </lineage>
</organism>
<evidence type="ECO:0000313" key="6">
    <source>
        <dbReference type="EMBL" id="SUZ92396.1"/>
    </source>
</evidence>
<protein>
    <recommendedName>
        <fullName evidence="5">Succinylglutamate desuccinylase/Aspartoacylase catalytic domain-containing protein</fullName>
    </recommendedName>
</protein>
<dbReference type="GO" id="GO:0005829">
    <property type="term" value="C:cytosol"/>
    <property type="evidence" value="ECO:0007669"/>
    <property type="project" value="TreeGrafter"/>
</dbReference>
<keyword evidence="4" id="KW-0862">Zinc</keyword>
<dbReference type="Gene3D" id="3.40.630.10">
    <property type="entry name" value="Zn peptidases"/>
    <property type="match status" value="1"/>
</dbReference>
<dbReference type="GO" id="GO:0046872">
    <property type="term" value="F:metal ion binding"/>
    <property type="evidence" value="ECO:0007669"/>
    <property type="project" value="UniProtKB-KW"/>
</dbReference>
<keyword evidence="2" id="KW-0479">Metal-binding</keyword>
<evidence type="ECO:0000256" key="1">
    <source>
        <dbReference type="ARBA" id="ARBA00001947"/>
    </source>
</evidence>
<sequence>MPEQDDLNYPVFLKPPDISVYLDGNIGVDYVHQFDSGKPGPHVMLSAVVHGNELCGAIALDDLLKNKVRPLQGKLTLVFMNVAAFLSFDPKNPTFSRFIDEDFNRLWTKDVLEGNRDSVELRRAREVYPIVDTVDFLLDIHSMQTTTLPLIVAGPLAKGREFARQFGITEMVVSDSGHKAGRRMRDYEGFANPQSQKNALLIECGQHWEVSSSELAITAAWRFLILLEVISEETAAPHLHVKSAVKQKFVEVSDPYTIKTDSFHFVEKYVGLEVIPSSGSIIGYDGDIPVKTPYDNCVLIMPSRRQFPGDTAVRFGKFLAKSGK</sequence>
<dbReference type="InterPro" id="IPR050178">
    <property type="entry name" value="AspA/AstE_fam"/>
</dbReference>
<dbReference type="Pfam" id="PF24827">
    <property type="entry name" value="AstE_AspA_cat"/>
    <property type="match status" value="1"/>
</dbReference>
<dbReference type="GO" id="GO:0016788">
    <property type="term" value="F:hydrolase activity, acting on ester bonds"/>
    <property type="evidence" value="ECO:0007669"/>
    <property type="project" value="InterPro"/>
</dbReference>
<dbReference type="InterPro" id="IPR055438">
    <property type="entry name" value="AstE_AspA_cat"/>
</dbReference>
<dbReference type="PANTHER" id="PTHR15162:SF7">
    <property type="entry name" value="SUCCINYLGLUTAMATE DESUCCINYLASE"/>
    <property type="match status" value="1"/>
</dbReference>
<name>A0A381RKP5_9ZZZZ</name>
<reference evidence="6" key="1">
    <citation type="submission" date="2018-05" db="EMBL/GenBank/DDBJ databases">
        <authorList>
            <person name="Lanie J.A."/>
            <person name="Ng W.-L."/>
            <person name="Kazmierczak K.M."/>
            <person name="Andrzejewski T.M."/>
            <person name="Davidsen T.M."/>
            <person name="Wayne K.J."/>
            <person name="Tettelin H."/>
            <person name="Glass J.I."/>
            <person name="Rusch D."/>
            <person name="Podicherti R."/>
            <person name="Tsui H.-C.T."/>
            <person name="Winkler M.E."/>
        </authorList>
    </citation>
    <scope>NUCLEOTIDE SEQUENCE</scope>
</reference>
<evidence type="ECO:0000259" key="5">
    <source>
        <dbReference type="Pfam" id="PF24827"/>
    </source>
</evidence>
<dbReference type="SUPFAM" id="SSF53187">
    <property type="entry name" value="Zn-dependent exopeptidases"/>
    <property type="match status" value="1"/>
</dbReference>
<proteinExistence type="predicted"/>
<evidence type="ECO:0000256" key="2">
    <source>
        <dbReference type="ARBA" id="ARBA00022723"/>
    </source>
</evidence>
<evidence type="ECO:0000256" key="4">
    <source>
        <dbReference type="ARBA" id="ARBA00022833"/>
    </source>
</evidence>
<comment type="cofactor">
    <cofactor evidence="1">
        <name>Zn(2+)</name>
        <dbReference type="ChEBI" id="CHEBI:29105"/>
    </cofactor>
</comment>
<accession>A0A381RKP5</accession>
<feature type="domain" description="Succinylglutamate desuccinylase/Aspartoacylase catalytic" evidence="5">
    <location>
        <begin position="39"/>
        <end position="221"/>
    </location>
</feature>
<evidence type="ECO:0000256" key="3">
    <source>
        <dbReference type="ARBA" id="ARBA00022801"/>
    </source>
</evidence>
<dbReference type="AlphaFoldDB" id="A0A381RKP5"/>
<dbReference type="PANTHER" id="PTHR15162">
    <property type="entry name" value="ASPARTOACYLASE"/>
    <property type="match status" value="1"/>
</dbReference>